<keyword evidence="1" id="KW-1133">Transmembrane helix</keyword>
<evidence type="ECO:0000256" key="1">
    <source>
        <dbReference type="SAM" id="Phobius"/>
    </source>
</evidence>
<keyword evidence="1" id="KW-0472">Membrane</keyword>
<reference evidence="2" key="2">
    <citation type="journal article" date="2015" name="Data Brief">
        <title>Shoot transcriptome of the giant reed, Arundo donax.</title>
        <authorList>
            <person name="Barrero R.A."/>
            <person name="Guerrero F.D."/>
            <person name="Moolhuijzen P."/>
            <person name="Goolsby J.A."/>
            <person name="Tidwell J."/>
            <person name="Bellgard S.E."/>
            <person name="Bellgard M.I."/>
        </authorList>
    </citation>
    <scope>NUCLEOTIDE SEQUENCE</scope>
    <source>
        <tissue evidence="2">Shoot tissue taken approximately 20 cm above the soil surface</tissue>
    </source>
</reference>
<organism evidence="2">
    <name type="scientific">Arundo donax</name>
    <name type="common">Giant reed</name>
    <name type="synonym">Donax arundinaceus</name>
    <dbReference type="NCBI Taxonomy" id="35708"/>
    <lineage>
        <taxon>Eukaryota</taxon>
        <taxon>Viridiplantae</taxon>
        <taxon>Streptophyta</taxon>
        <taxon>Embryophyta</taxon>
        <taxon>Tracheophyta</taxon>
        <taxon>Spermatophyta</taxon>
        <taxon>Magnoliopsida</taxon>
        <taxon>Liliopsida</taxon>
        <taxon>Poales</taxon>
        <taxon>Poaceae</taxon>
        <taxon>PACMAD clade</taxon>
        <taxon>Arundinoideae</taxon>
        <taxon>Arundineae</taxon>
        <taxon>Arundo</taxon>
    </lineage>
</organism>
<sequence>MLLLYVHPIFSVYTLLISLLIITNSSC</sequence>
<dbReference type="EMBL" id="GBRH01254742">
    <property type="protein sequence ID" value="JAD43153.1"/>
    <property type="molecule type" value="Transcribed_RNA"/>
</dbReference>
<evidence type="ECO:0000313" key="2">
    <source>
        <dbReference type="EMBL" id="JAD43153.1"/>
    </source>
</evidence>
<protein>
    <submittedName>
        <fullName evidence="2">Uncharacterized protein</fullName>
    </submittedName>
</protein>
<name>A0A0A8ZZN9_ARUDO</name>
<feature type="transmembrane region" description="Helical" evidence="1">
    <location>
        <begin position="6"/>
        <end position="23"/>
    </location>
</feature>
<reference evidence="2" key="1">
    <citation type="submission" date="2014-09" db="EMBL/GenBank/DDBJ databases">
        <authorList>
            <person name="Magalhaes I.L.F."/>
            <person name="Oliveira U."/>
            <person name="Santos F.R."/>
            <person name="Vidigal T.H.D.A."/>
            <person name="Brescovit A.D."/>
            <person name="Santos A.J."/>
        </authorList>
    </citation>
    <scope>NUCLEOTIDE SEQUENCE</scope>
    <source>
        <tissue evidence="2">Shoot tissue taken approximately 20 cm above the soil surface</tissue>
    </source>
</reference>
<accession>A0A0A8ZZN9</accession>
<keyword evidence="1" id="KW-0812">Transmembrane</keyword>
<proteinExistence type="predicted"/>
<dbReference type="AlphaFoldDB" id="A0A0A8ZZN9"/>